<dbReference type="InterPro" id="IPR002176">
    <property type="entry name" value="X-over_junc_endoDNase_RuvC"/>
</dbReference>
<evidence type="ECO:0000256" key="10">
    <source>
        <dbReference type="ARBA" id="ARBA00023172"/>
    </source>
</evidence>
<keyword evidence="7 13" id="KW-0378">Hydrolase</keyword>
<dbReference type="OrthoDB" id="9805499at2"/>
<dbReference type="AlphaFoldDB" id="A0A2S5TDS4"/>
<feature type="binding site" evidence="13">
    <location>
        <position position="69"/>
    </location>
    <ligand>
        <name>Mg(2+)</name>
        <dbReference type="ChEBI" id="CHEBI:18420"/>
        <label>2</label>
    </ligand>
</feature>
<dbReference type="GO" id="GO:0006281">
    <property type="term" value="P:DNA repair"/>
    <property type="evidence" value="ECO:0007669"/>
    <property type="project" value="UniProtKB-UniRule"/>
</dbReference>
<feature type="binding site" evidence="13">
    <location>
        <position position="141"/>
    </location>
    <ligand>
        <name>Mg(2+)</name>
        <dbReference type="ChEBI" id="CHEBI:18420"/>
        <label>1</label>
    </ligand>
</feature>
<dbReference type="FunFam" id="3.30.420.10:FF:000002">
    <property type="entry name" value="Crossover junction endodeoxyribonuclease RuvC"/>
    <property type="match status" value="1"/>
</dbReference>
<feature type="active site" evidence="13">
    <location>
        <position position="69"/>
    </location>
</feature>
<protein>
    <recommendedName>
        <fullName evidence="13 14">Crossover junction endodeoxyribonuclease RuvC</fullName>
        <ecNumber evidence="13 14">3.1.21.10</ecNumber>
    </recommendedName>
    <alternativeName>
        <fullName evidence="13">Holliday junction nuclease RuvC</fullName>
    </alternativeName>
    <alternativeName>
        <fullName evidence="13">Holliday junction resolvase RuvC</fullName>
    </alternativeName>
</protein>
<keyword evidence="5 13" id="KW-0255">Endonuclease</keyword>
<dbReference type="PROSITE" id="PS01321">
    <property type="entry name" value="RUVC"/>
    <property type="match status" value="1"/>
</dbReference>
<evidence type="ECO:0000256" key="13">
    <source>
        <dbReference type="HAMAP-Rule" id="MF_00034"/>
    </source>
</evidence>
<keyword evidence="2 13" id="KW-0963">Cytoplasm</keyword>
<comment type="function">
    <text evidence="13">The RuvA-RuvB-RuvC complex processes Holliday junction (HJ) DNA during genetic recombination and DNA repair. Endonuclease that resolves HJ intermediates. Cleaves cruciform DNA by making single-stranded nicks across the HJ at symmetrical positions within the homologous arms, yielding a 5'-phosphate and a 3'-hydroxyl group; requires a central core of homology in the junction. The consensus cleavage sequence is 5'-(A/T)TT(C/G)-3'. Cleavage occurs on the 3'-side of the TT dinucleotide at the point of strand exchange. HJ branch migration catalyzed by RuvA-RuvB allows RuvC to scan DNA until it finds its consensus sequence, where it cleaves and resolves the cruciform DNA.</text>
</comment>
<keyword evidence="3 13" id="KW-0540">Nuclease</keyword>
<comment type="cofactor">
    <cofactor evidence="13">
        <name>Mg(2+)</name>
        <dbReference type="ChEBI" id="CHEBI:18420"/>
    </cofactor>
    <text evidence="13">Binds 2 Mg(2+) ion per subunit.</text>
</comment>
<dbReference type="NCBIfam" id="TIGR00228">
    <property type="entry name" value="ruvC"/>
    <property type="match status" value="1"/>
</dbReference>
<name>A0A2S5TDS4_9GAMM</name>
<evidence type="ECO:0000256" key="5">
    <source>
        <dbReference type="ARBA" id="ARBA00022759"/>
    </source>
</evidence>
<sequence length="171" mass="18037">MTATRILGIDPGSRYTGYGVIEVTGGRSRHLACGRINATVGEMPERLLKILRGLGEVIAEFRPAEVALEEVFVNKSVSSALVLGQARGVAIVAAAQAGLPLAEYAATQVKLALVGNGRAEKLQVQHMVKVLLNLREAMAADASDALAVALTHAHVRSTKMRSGLTLNKAWG</sequence>
<comment type="catalytic activity">
    <reaction evidence="12 13">
        <text>Endonucleolytic cleavage at a junction such as a reciprocal single-stranded crossover between two homologous DNA duplexes (Holliday junction).</text>
        <dbReference type="EC" id="3.1.21.10"/>
    </reaction>
</comment>
<evidence type="ECO:0000313" key="16">
    <source>
        <dbReference type="Proteomes" id="UP000238220"/>
    </source>
</evidence>
<dbReference type="GO" id="GO:0048476">
    <property type="term" value="C:Holliday junction resolvase complex"/>
    <property type="evidence" value="ECO:0007669"/>
    <property type="project" value="UniProtKB-UniRule"/>
</dbReference>
<dbReference type="PRINTS" id="PR00696">
    <property type="entry name" value="RSOLVASERUVC"/>
</dbReference>
<keyword evidence="10 13" id="KW-0233">DNA recombination</keyword>
<dbReference type="GO" id="GO:0006310">
    <property type="term" value="P:DNA recombination"/>
    <property type="evidence" value="ECO:0007669"/>
    <property type="project" value="UniProtKB-UniRule"/>
</dbReference>
<keyword evidence="4 13" id="KW-0479">Metal-binding</keyword>
<dbReference type="Pfam" id="PF02075">
    <property type="entry name" value="RuvC"/>
    <property type="match status" value="1"/>
</dbReference>
<evidence type="ECO:0000313" key="15">
    <source>
        <dbReference type="EMBL" id="PPE73047.1"/>
    </source>
</evidence>
<dbReference type="PANTHER" id="PTHR30194:SF3">
    <property type="entry name" value="CROSSOVER JUNCTION ENDODEOXYRIBONUCLEASE RUVC"/>
    <property type="match status" value="1"/>
</dbReference>
<comment type="caution">
    <text evidence="15">The sequence shown here is derived from an EMBL/GenBank/DDBJ whole genome shotgun (WGS) entry which is preliminary data.</text>
</comment>
<comment type="subcellular location">
    <subcellularLocation>
        <location evidence="13">Cytoplasm</location>
    </subcellularLocation>
</comment>
<dbReference type="GO" id="GO:0005737">
    <property type="term" value="C:cytoplasm"/>
    <property type="evidence" value="ECO:0007669"/>
    <property type="project" value="UniProtKB-SubCell"/>
</dbReference>
<feature type="active site" evidence="13">
    <location>
        <position position="141"/>
    </location>
</feature>
<organism evidence="15 16">
    <name type="scientific">Solimonas fluminis</name>
    <dbReference type="NCBI Taxonomy" id="2086571"/>
    <lineage>
        <taxon>Bacteria</taxon>
        <taxon>Pseudomonadati</taxon>
        <taxon>Pseudomonadota</taxon>
        <taxon>Gammaproteobacteria</taxon>
        <taxon>Nevskiales</taxon>
        <taxon>Nevskiaceae</taxon>
        <taxon>Solimonas</taxon>
    </lineage>
</organism>
<accession>A0A2S5TDS4</accession>
<gene>
    <name evidence="13" type="primary">ruvC</name>
    <name evidence="15" type="ORF">C3942_14545</name>
</gene>
<keyword evidence="8 13" id="KW-0460">Magnesium</keyword>
<evidence type="ECO:0000256" key="12">
    <source>
        <dbReference type="ARBA" id="ARBA00029354"/>
    </source>
</evidence>
<evidence type="ECO:0000256" key="11">
    <source>
        <dbReference type="ARBA" id="ARBA00023204"/>
    </source>
</evidence>
<comment type="similarity">
    <text evidence="1 13">Belongs to the RuvC family.</text>
</comment>
<evidence type="ECO:0000256" key="14">
    <source>
        <dbReference type="NCBIfam" id="TIGR00228"/>
    </source>
</evidence>
<dbReference type="GO" id="GO:0000287">
    <property type="term" value="F:magnesium ion binding"/>
    <property type="evidence" value="ECO:0007669"/>
    <property type="project" value="UniProtKB-UniRule"/>
</dbReference>
<dbReference type="Proteomes" id="UP000238220">
    <property type="component" value="Unassembled WGS sequence"/>
</dbReference>
<dbReference type="PANTHER" id="PTHR30194">
    <property type="entry name" value="CROSSOVER JUNCTION ENDODEOXYRIBONUCLEASE RUVC"/>
    <property type="match status" value="1"/>
</dbReference>
<evidence type="ECO:0000256" key="3">
    <source>
        <dbReference type="ARBA" id="ARBA00022722"/>
    </source>
</evidence>
<keyword evidence="11 13" id="KW-0234">DNA repair</keyword>
<proteinExistence type="inferred from homology"/>
<dbReference type="GO" id="GO:0003677">
    <property type="term" value="F:DNA binding"/>
    <property type="evidence" value="ECO:0007669"/>
    <property type="project" value="UniProtKB-KW"/>
</dbReference>
<evidence type="ECO:0000256" key="2">
    <source>
        <dbReference type="ARBA" id="ARBA00022490"/>
    </source>
</evidence>
<dbReference type="CDD" id="cd16962">
    <property type="entry name" value="RuvC"/>
    <property type="match status" value="1"/>
</dbReference>
<dbReference type="HAMAP" id="MF_00034">
    <property type="entry name" value="RuvC"/>
    <property type="match status" value="1"/>
</dbReference>
<evidence type="ECO:0000256" key="9">
    <source>
        <dbReference type="ARBA" id="ARBA00023125"/>
    </source>
</evidence>
<dbReference type="InterPro" id="IPR012337">
    <property type="entry name" value="RNaseH-like_sf"/>
</dbReference>
<keyword evidence="6 13" id="KW-0227">DNA damage</keyword>
<dbReference type="InterPro" id="IPR036397">
    <property type="entry name" value="RNaseH_sf"/>
</dbReference>
<evidence type="ECO:0000256" key="6">
    <source>
        <dbReference type="ARBA" id="ARBA00022763"/>
    </source>
</evidence>
<reference evidence="15 16" key="1">
    <citation type="submission" date="2018-02" db="EMBL/GenBank/DDBJ databases">
        <title>Genome sequencing of Solimonas sp. HR-BB.</title>
        <authorList>
            <person name="Lee Y."/>
            <person name="Jeon C.O."/>
        </authorList>
    </citation>
    <scope>NUCLEOTIDE SEQUENCE [LARGE SCALE GENOMIC DNA]</scope>
    <source>
        <strain evidence="15 16">HR-BB</strain>
    </source>
</reference>
<keyword evidence="9 13" id="KW-0238">DNA-binding</keyword>
<dbReference type="EMBL" id="PSNW01000008">
    <property type="protein sequence ID" value="PPE73047.1"/>
    <property type="molecule type" value="Genomic_DNA"/>
</dbReference>
<comment type="subunit">
    <text evidence="13">Homodimer which binds Holliday junction (HJ) DNA. The HJ becomes 2-fold symmetrical on binding to RuvC with unstacked arms; it has a different conformation from HJ DNA in complex with RuvA. In the full resolvosome a probable DNA-RuvA(4)-RuvB(12)-RuvC(2) complex forms which resolves the HJ.</text>
</comment>
<evidence type="ECO:0000256" key="1">
    <source>
        <dbReference type="ARBA" id="ARBA00009518"/>
    </source>
</evidence>
<dbReference type="InterPro" id="IPR020563">
    <property type="entry name" value="X-over_junc_endoDNase_Mg_BS"/>
</dbReference>
<dbReference type="RefSeq" id="WP_104231086.1">
    <property type="nucleotide sequence ID" value="NZ_PSNW01000008.1"/>
</dbReference>
<dbReference type="Gene3D" id="3.30.420.10">
    <property type="entry name" value="Ribonuclease H-like superfamily/Ribonuclease H"/>
    <property type="match status" value="1"/>
</dbReference>
<evidence type="ECO:0000256" key="4">
    <source>
        <dbReference type="ARBA" id="ARBA00022723"/>
    </source>
</evidence>
<feature type="active site" evidence="13">
    <location>
        <position position="10"/>
    </location>
</feature>
<feature type="binding site" evidence="13">
    <location>
        <position position="10"/>
    </location>
    <ligand>
        <name>Mg(2+)</name>
        <dbReference type="ChEBI" id="CHEBI:18420"/>
        <label>1</label>
    </ligand>
</feature>
<keyword evidence="16" id="KW-1185">Reference proteome</keyword>
<evidence type="ECO:0000256" key="7">
    <source>
        <dbReference type="ARBA" id="ARBA00022801"/>
    </source>
</evidence>
<evidence type="ECO:0000256" key="8">
    <source>
        <dbReference type="ARBA" id="ARBA00022842"/>
    </source>
</evidence>
<dbReference type="SUPFAM" id="SSF53098">
    <property type="entry name" value="Ribonuclease H-like"/>
    <property type="match status" value="1"/>
</dbReference>
<dbReference type="GO" id="GO:0008821">
    <property type="term" value="F:crossover junction DNA endonuclease activity"/>
    <property type="evidence" value="ECO:0007669"/>
    <property type="project" value="UniProtKB-UniRule"/>
</dbReference>
<dbReference type="EC" id="3.1.21.10" evidence="13 14"/>